<evidence type="ECO:0000313" key="1">
    <source>
        <dbReference type="EMBL" id="MDD9326740.1"/>
    </source>
</evidence>
<protein>
    <submittedName>
        <fullName evidence="1">Uncharacterized protein</fullName>
    </submittedName>
</protein>
<dbReference type="Pfam" id="PF25209">
    <property type="entry name" value="Phage_capsid_4"/>
    <property type="match status" value="1"/>
</dbReference>
<gene>
    <name evidence="1" type="ORF">ORY91_000107</name>
    <name evidence="2" type="ORF">V9W64_10850</name>
</gene>
<dbReference type="EMBL" id="JAPQFL010000001">
    <property type="protein sequence ID" value="MDD9326740.1"/>
    <property type="molecule type" value="Genomic_DNA"/>
</dbReference>
<proteinExistence type="predicted"/>
<dbReference type="AlphaFoldDB" id="A0A9X4I9V1"/>
<reference evidence="1" key="1">
    <citation type="submission" date="2022-10" db="EMBL/GenBank/DDBJ databases">
        <authorList>
            <person name="Boutroux M."/>
        </authorList>
    </citation>
    <scope>NUCLEOTIDE SEQUENCE</scope>
    <source>
        <strain evidence="1">51.81</strain>
    </source>
</reference>
<reference evidence="2" key="2">
    <citation type="submission" date="2024-02" db="EMBL/GenBank/DDBJ databases">
        <title>Neisseria leonii sp. nov.</title>
        <authorList>
            <person name="Boutroux M."/>
            <person name="Favre-Rochex S."/>
            <person name="Gorgette O."/>
            <person name="Touak G."/>
            <person name="Muhle E."/>
            <person name="Chesneau O."/>
            <person name="Clermont D."/>
            <person name="Rahi P."/>
        </authorList>
    </citation>
    <scope>NUCLEOTIDE SEQUENCE</scope>
    <source>
        <strain evidence="2">51.81</strain>
    </source>
</reference>
<keyword evidence="3" id="KW-1185">Reference proteome</keyword>
<dbReference type="Proteomes" id="UP001149607">
    <property type="component" value="Chromosome"/>
</dbReference>
<dbReference type="EMBL" id="CP146598">
    <property type="protein sequence ID" value="WWY03162.1"/>
    <property type="molecule type" value="Genomic_DNA"/>
</dbReference>
<name>A0A9X4I9V1_9NEIS</name>
<dbReference type="RefSeq" id="WP_274584087.1">
    <property type="nucleotide sequence ID" value="NZ_CP146598.1"/>
</dbReference>
<accession>A0A9X4I9V1</accession>
<evidence type="ECO:0000313" key="3">
    <source>
        <dbReference type="Proteomes" id="UP001149607"/>
    </source>
</evidence>
<sequence length="391" mass="43114">MSTAILYGRKGRFEVQVDEKIYERAHDAKCSVPQYLEREFGADVDAKEHGTVFEQMLAQCNMNLTRDPVTGLGAASLRAVMDGSIAEGANAAITKEAVPLSRILMPAATLALVEKNRAENRANDVALFERMLAVDTSIAGNRYEQPVFDASGAELQEVSRIGQLQVPNIIGKLTVSENTGSIPTFSYGLEISDEARKAMTIDQVAIYLARMATSQAAARLDAQIAALVNGNKAVGQEALGKVKANTFDTAAAGKLTHRAYVKWLRQNRRIRTVDYVLCDEETYFKVVDREGRPKAATVHVEDKEIHAYDTRVLNYGFEEPQIFIVNNGVIPTDTLVGLDSRFAVARIRNSEADYQAAEELVMRKGTQMRFDEGSTMYRLDDTAFTVLDLTA</sequence>
<organism evidence="1">
    <name type="scientific">Neisseria leonii</name>
    <dbReference type="NCBI Taxonomy" id="2995413"/>
    <lineage>
        <taxon>Bacteria</taxon>
        <taxon>Pseudomonadati</taxon>
        <taxon>Pseudomonadota</taxon>
        <taxon>Betaproteobacteria</taxon>
        <taxon>Neisseriales</taxon>
        <taxon>Neisseriaceae</taxon>
        <taxon>Neisseria</taxon>
    </lineage>
</organism>
<evidence type="ECO:0000313" key="2">
    <source>
        <dbReference type="EMBL" id="WWY03162.1"/>
    </source>
</evidence>